<reference evidence="1" key="2">
    <citation type="submission" date="2015-06" db="UniProtKB">
        <authorList>
            <consortium name="EnsemblPlants"/>
        </authorList>
    </citation>
    <scope>IDENTIFICATION</scope>
    <source>
        <strain evidence="1">cv. Heinz 1706</strain>
    </source>
</reference>
<dbReference type="PaxDb" id="4081-Solyc04g051330.1.1"/>
<dbReference type="InParanoid" id="K4BS93"/>
<accession>K4BS93</accession>
<reference evidence="1" key="1">
    <citation type="journal article" date="2012" name="Nature">
        <title>The tomato genome sequence provides insights into fleshy fruit evolution.</title>
        <authorList>
            <consortium name="Tomato Genome Consortium"/>
        </authorList>
    </citation>
    <scope>NUCLEOTIDE SEQUENCE [LARGE SCALE GENOMIC DNA]</scope>
    <source>
        <strain evidence="1">cv. Heinz 1706</strain>
    </source>
</reference>
<protein>
    <submittedName>
        <fullName evidence="1">Uncharacterized protein</fullName>
    </submittedName>
</protein>
<proteinExistence type="predicted"/>
<sequence length="44" mass="5313">MALKKHDLMNEKIEKLERLLDLERKLLAFLYELESSMETYAVEK</sequence>
<organism evidence="1">
    <name type="scientific">Solanum lycopersicum</name>
    <name type="common">Tomato</name>
    <name type="synonym">Lycopersicon esculentum</name>
    <dbReference type="NCBI Taxonomy" id="4081"/>
    <lineage>
        <taxon>Eukaryota</taxon>
        <taxon>Viridiplantae</taxon>
        <taxon>Streptophyta</taxon>
        <taxon>Embryophyta</taxon>
        <taxon>Tracheophyta</taxon>
        <taxon>Spermatophyta</taxon>
        <taxon>Magnoliopsida</taxon>
        <taxon>eudicotyledons</taxon>
        <taxon>Gunneridae</taxon>
        <taxon>Pentapetalae</taxon>
        <taxon>asterids</taxon>
        <taxon>lamiids</taxon>
        <taxon>Solanales</taxon>
        <taxon>Solanaceae</taxon>
        <taxon>Solanoideae</taxon>
        <taxon>Solaneae</taxon>
        <taxon>Solanum</taxon>
        <taxon>Solanum subgen. Lycopersicon</taxon>
    </lineage>
</organism>
<dbReference type="AlphaFoldDB" id="K4BS93"/>
<dbReference type="Proteomes" id="UP000004994">
    <property type="component" value="Chromosome 4"/>
</dbReference>
<dbReference type="EnsemblPlants" id="Solyc04g051330.1.1">
    <property type="protein sequence ID" value="Solyc04g051330.1.1"/>
    <property type="gene ID" value="Solyc04g051330.1"/>
</dbReference>
<dbReference type="Gramene" id="Solyc04g051330.1.1">
    <property type="protein sequence ID" value="Solyc04g051330.1.1"/>
    <property type="gene ID" value="Solyc04g051330.1"/>
</dbReference>
<evidence type="ECO:0000313" key="2">
    <source>
        <dbReference type="Proteomes" id="UP000004994"/>
    </source>
</evidence>
<name>K4BS93_SOLLC</name>
<dbReference type="HOGENOM" id="CLU_3225615_0_0_1"/>
<keyword evidence="2" id="KW-1185">Reference proteome</keyword>
<evidence type="ECO:0000313" key="1">
    <source>
        <dbReference type="EnsemblPlants" id="Solyc04g051330.1.1"/>
    </source>
</evidence>